<dbReference type="InterPro" id="IPR027417">
    <property type="entry name" value="P-loop_NTPase"/>
</dbReference>
<name>A0ABT6QDB3_9STRE</name>
<keyword evidence="3" id="KW-1185">Reference proteome</keyword>
<dbReference type="EMBL" id="JAIRCA020000008">
    <property type="protein sequence ID" value="MDI2139454.1"/>
    <property type="molecule type" value="Genomic_DNA"/>
</dbReference>
<dbReference type="RefSeq" id="WP_224218603.1">
    <property type="nucleotide sequence ID" value="NZ_JAIRCA020000008.1"/>
</dbReference>
<dbReference type="PANTHER" id="PTHR46844:SF1">
    <property type="entry name" value="SLR5058 PROTEIN"/>
    <property type="match status" value="1"/>
</dbReference>
<accession>A0ABT6QDB3</accession>
<dbReference type="PANTHER" id="PTHR46844">
    <property type="entry name" value="SLR5058 PROTEIN"/>
    <property type="match status" value="1"/>
</dbReference>
<sequence length="602" mass="70565">MPVTSEKSITNALVKMLPKLWARSKKFYNDKQFKVESELGVVFKDYLEYSYEKYSTVKTLLYKNEGKFLYNFYEPQFLESGNGEVVDTTNSSLIFQKNNKIIVTGTGGVGKSMLMKHIFINQIDTASSIPIFIELKSINEKPLDDFDFELFIFEEIKCHHLNIEREHFQETLKSGAYTIIFDGLDEIISTHRNVLDKSLKEFVDIYNKNRYILSSRPSDDFIGWSNFLEYEIKLLTKEQAVSLILKLEYESKLKNKFAKELKDTLYDNHESFASIPLLLTIMLMTYEDGASIPNNLTDFYNLAFYTLYQKHDASKSGYKRELKSNLSLEQFKEALSYLAMKTFFKGQITFNTDSFNSYLDSFKEKNTVKFVNSDFIRDSISNVCMILQDGVSYKFSHRSFQEYFAGVGVSKLDDQTQKKLLTSWAIEDGNHIAYNKTFLTTLLTVQQNRIYLNLYVELINRVKVLYKSSQDLGEFISIFFRVFKLANNPFKKNSERIGFIINEDYRAFYRIHFKVIEDSGLNIDDIDDTEIIDECSKKLIKFLEKKGDVNYTQFPEEYKEDLCKWIESWFVKRLDFIFDWSSKIIENNKTKKRTTASIIDDI</sequence>
<evidence type="ECO:0000259" key="1">
    <source>
        <dbReference type="Pfam" id="PF22712"/>
    </source>
</evidence>
<comment type="caution">
    <text evidence="2">The sequence shown here is derived from an EMBL/GenBank/DDBJ whole genome shotgun (WGS) entry which is preliminary data.</text>
</comment>
<dbReference type="SUPFAM" id="SSF52540">
    <property type="entry name" value="P-loop containing nucleoside triphosphate hydrolases"/>
    <property type="match status" value="1"/>
</dbReference>
<dbReference type="Proteomes" id="UP001156146">
    <property type="component" value="Unassembled WGS sequence"/>
</dbReference>
<proteinExistence type="predicted"/>
<gene>
    <name evidence="2" type="ORF">K4Z77_004670</name>
</gene>
<dbReference type="Pfam" id="PF22712">
    <property type="entry name" value="SNaCT7"/>
    <property type="match status" value="1"/>
</dbReference>
<evidence type="ECO:0000313" key="3">
    <source>
        <dbReference type="Proteomes" id="UP001156146"/>
    </source>
</evidence>
<dbReference type="Gene3D" id="3.40.50.300">
    <property type="entry name" value="P-loop containing nucleotide triphosphate hydrolases"/>
    <property type="match status" value="1"/>
</dbReference>
<dbReference type="InterPro" id="IPR055049">
    <property type="entry name" value="SNaCT7"/>
</dbReference>
<protein>
    <submittedName>
        <fullName evidence="2">NTPase</fullName>
    </submittedName>
</protein>
<organism evidence="2 3">
    <name type="scientific">Streptococcus hohhotensis</name>
    <dbReference type="NCBI Taxonomy" id="2866998"/>
    <lineage>
        <taxon>Bacteria</taxon>
        <taxon>Bacillati</taxon>
        <taxon>Bacillota</taxon>
        <taxon>Bacilli</taxon>
        <taxon>Lactobacillales</taxon>
        <taxon>Streptococcaceae</taxon>
        <taxon>Streptococcus</taxon>
        <taxon>Streptococcus mitis group</taxon>
    </lineage>
</organism>
<evidence type="ECO:0000313" key="2">
    <source>
        <dbReference type="EMBL" id="MDI2139454.1"/>
    </source>
</evidence>
<feature type="domain" description="Short NACHT-associated C-terminal" evidence="1">
    <location>
        <begin position="445"/>
        <end position="602"/>
    </location>
</feature>
<reference evidence="2" key="1">
    <citation type="submission" date="2023-05" db="EMBL/GenBank/DDBJ databases">
        <title>Streptococcus hohhotensis sp. nov., isolated from the breast milk of healthy women.</title>
        <authorList>
            <person name="Liu W."/>
        </authorList>
    </citation>
    <scope>NUCLEOTIDE SEQUENCE</scope>
    <source>
        <strain evidence="2">IMAU99199</strain>
    </source>
</reference>